<evidence type="ECO:0000259" key="5">
    <source>
        <dbReference type="PROSITE" id="PS50075"/>
    </source>
</evidence>
<dbReference type="InterPro" id="IPR000873">
    <property type="entry name" value="AMP-dep_synth/lig_dom"/>
</dbReference>
<dbReference type="CDD" id="cd19545">
    <property type="entry name" value="FUM14_C_NRPS-like"/>
    <property type="match status" value="1"/>
</dbReference>
<dbReference type="PROSITE" id="PS00455">
    <property type="entry name" value="AMP_BINDING"/>
    <property type="match status" value="1"/>
</dbReference>
<dbReference type="InterPro" id="IPR020806">
    <property type="entry name" value="PKS_PP-bd"/>
</dbReference>
<dbReference type="GO" id="GO:0043041">
    <property type="term" value="P:amino acid activation for nonribosomal peptide biosynthetic process"/>
    <property type="evidence" value="ECO:0007669"/>
    <property type="project" value="TreeGrafter"/>
</dbReference>
<dbReference type="Proteomes" id="UP000002058">
    <property type="component" value="Unassembled WGS sequence"/>
</dbReference>
<dbReference type="Gene3D" id="3.30.300.30">
    <property type="match status" value="1"/>
</dbReference>
<keyword evidence="1" id="KW-0596">Phosphopantetheine</keyword>
<dbReference type="InterPro" id="IPR020845">
    <property type="entry name" value="AMP-binding_CS"/>
</dbReference>
<dbReference type="GeneID" id="8442675"/>
<dbReference type="KEGG" id="ure:UREG_01346"/>
<dbReference type="PANTHER" id="PTHR45527:SF3">
    <property type="entry name" value="SIDEROPHORE SYNTHETASE (EUROFUNG)"/>
    <property type="match status" value="1"/>
</dbReference>
<dbReference type="GO" id="GO:0016874">
    <property type="term" value="F:ligase activity"/>
    <property type="evidence" value="ECO:0007669"/>
    <property type="project" value="UniProtKB-KW"/>
</dbReference>
<dbReference type="InterPro" id="IPR023213">
    <property type="entry name" value="CAT-like_dom_sf"/>
</dbReference>
<dbReference type="SUPFAM" id="SSF47336">
    <property type="entry name" value="ACP-like"/>
    <property type="match status" value="2"/>
</dbReference>
<dbReference type="InterPro" id="IPR042099">
    <property type="entry name" value="ANL_N_sf"/>
</dbReference>
<protein>
    <recommendedName>
        <fullName evidence="5">Carrier domain-containing protein</fullName>
    </recommendedName>
</protein>
<dbReference type="InterPro" id="IPR006162">
    <property type="entry name" value="Ppantetheine_attach_site"/>
</dbReference>
<dbReference type="HOGENOM" id="CLU_000022_60_2_1"/>
<keyword evidence="7" id="KW-1185">Reference proteome</keyword>
<dbReference type="InterPro" id="IPR001242">
    <property type="entry name" value="Condensation_dom"/>
</dbReference>
<dbReference type="RefSeq" id="XP_002541830.1">
    <property type="nucleotide sequence ID" value="XM_002541784.1"/>
</dbReference>
<dbReference type="CDD" id="cd19542">
    <property type="entry name" value="CT_NRPS-like"/>
    <property type="match status" value="1"/>
</dbReference>
<gene>
    <name evidence="6" type="ORF">UREG_01346</name>
</gene>
<feature type="domain" description="Carrier" evidence="5">
    <location>
        <begin position="761"/>
        <end position="836"/>
    </location>
</feature>
<dbReference type="SUPFAM" id="SSF56801">
    <property type="entry name" value="Acetyl-CoA synthetase-like"/>
    <property type="match status" value="1"/>
</dbReference>
<dbReference type="NCBIfam" id="TIGR01733">
    <property type="entry name" value="AA-adenyl-dom"/>
    <property type="match status" value="1"/>
</dbReference>
<dbReference type="OMA" id="WQYVPVR"/>
<dbReference type="CDD" id="cd05918">
    <property type="entry name" value="A_NRPS_SidN3_like"/>
    <property type="match status" value="1"/>
</dbReference>
<dbReference type="VEuPathDB" id="FungiDB:UREG_01346"/>
<dbReference type="InterPro" id="IPR009081">
    <property type="entry name" value="PP-bd_ACP"/>
</dbReference>
<evidence type="ECO:0000313" key="7">
    <source>
        <dbReference type="Proteomes" id="UP000002058"/>
    </source>
</evidence>
<dbReference type="Gene3D" id="3.30.559.10">
    <property type="entry name" value="Chloramphenicol acetyltransferase-like domain"/>
    <property type="match status" value="2"/>
</dbReference>
<dbReference type="SMART" id="SM00823">
    <property type="entry name" value="PKS_PP"/>
    <property type="match status" value="2"/>
</dbReference>
<reference evidence="7" key="1">
    <citation type="journal article" date="2009" name="Genome Res.">
        <title>Comparative genomic analyses of the human fungal pathogens Coccidioides and their relatives.</title>
        <authorList>
            <person name="Sharpton T.J."/>
            <person name="Stajich J.E."/>
            <person name="Rounsley S.D."/>
            <person name="Gardner M.J."/>
            <person name="Wortman J.R."/>
            <person name="Jordar V.S."/>
            <person name="Maiti R."/>
            <person name="Kodira C.D."/>
            <person name="Neafsey D.E."/>
            <person name="Zeng Q."/>
            <person name="Hung C.-Y."/>
            <person name="McMahan C."/>
            <person name="Muszewska A."/>
            <person name="Grynberg M."/>
            <person name="Mandel M.A."/>
            <person name="Kellner E.M."/>
            <person name="Barker B.M."/>
            <person name="Galgiani J.N."/>
            <person name="Orbach M.J."/>
            <person name="Kirkland T.N."/>
            <person name="Cole G.T."/>
            <person name="Henn M.R."/>
            <person name="Birren B.W."/>
            <person name="Taylor J.W."/>
        </authorList>
    </citation>
    <scope>NUCLEOTIDE SEQUENCE [LARGE SCALE GENOMIC DNA]</scope>
    <source>
        <strain evidence="7">UAMH 1704</strain>
    </source>
</reference>
<dbReference type="Pfam" id="PF00550">
    <property type="entry name" value="PP-binding"/>
    <property type="match status" value="2"/>
</dbReference>
<dbReference type="eggNOG" id="KOG1178">
    <property type="taxonomic scope" value="Eukaryota"/>
</dbReference>
<keyword evidence="2" id="KW-0597">Phosphoprotein</keyword>
<dbReference type="STRING" id="336963.C4JHI3"/>
<accession>C4JHI3</accession>
<dbReference type="OrthoDB" id="416786at2759"/>
<dbReference type="GO" id="GO:0044550">
    <property type="term" value="P:secondary metabolite biosynthetic process"/>
    <property type="evidence" value="ECO:0007669"/>
    <property type="project" value="TreeGrafter"/>
</dbReference>
<dbReference type="FunFam" id="3.30.300.30:FF:000015">
    <property type="entry name" value="Nonribosomal peptide synthase SidD"/>
    <property type="match status" value="1"/>
</dbReference>
<keyword evidence="3" id="KW-0436">Ligase</keyword>
<dbReference type="InParanoid" id="C4JHI3"/>
<dbReference type="FunFam" id="3.40.50.12780:FF:000014">
    <property type="entry name" value="Nonribosomal peptide synthetase 1"/>
    <property type="match status" value="1"/>
</dbReference>
<name>C4JHI3_UNCRE</name>
<dbReference type="InterPro" id="IPR010071">
    <property type="entry name" value="AA_adenyl_dom"/>
</dbReference>
<dbReference type="Gene3D" id="1.10.1200.10">
    <property type="entry name" value="ACP-like"/>
    <property type="match status" value="2"/>
</dbReference>
<dbReference type="EMBL" id="CH476615">
    <property type="protein sequence ID" value="EEP76497.1"/>
    <property type="molecule type" value="Genomic_DNA"/>
</dbReference>
<evidence type="ECO:0000256" key="1">
    <source>
        <dbReference type="ARBA" id="ARBA00022450"/>
    </source>
</evidence>
<dbReference type="InterPro" id="IPR036736">
    <property type="entry name" value="ACP-like_sf"/>
</dbReference>
<evidence type="ECO:0000256" key="4">
    <source>
        <dbReference type="ARBA" id="ARBA00029454"/>
    </source>
</evidence>
<dbReference type="PROSITE" id="PS50075">
    <property type="entry name" value="CARRIER"/>
    <property type="match status" value="2"/>
</dbReference>
<dbReference type="GO" id="GO:0005737">
    <property type="term" value="C:cytoplasm"/>
    <property type="evidence" value="ECO:0007669"/>
    <property type="project" value="TreeGrafter"/>
</dbReference>
<organism evidence="6 7">
    <name type="scientific">Uncinocarpus reesii (strain UAMH 1704)</name>
    <dbReference type="NCBI Taxonomy" id="336963"/>
    <lineage>
        <taxon>Eukaryota</taxon>
        <taxon>Fungi</taxon>
        <taxon>Dikarya</taxon>
        <taxon>Ascomycota</taxon>
        <taxon>Pezizomycotina</taxon>
        <taxon>Eurotiomycetes</taxon>
        <taxon>Eurotiomycetidae</taxon>
        <taxon>Onygenales</taxon>
        <taxon>Onygenaceae</taxon>
        <taxon>Uncinocarpus</taxon>
    </lineage>
</organism>
<evidence type="ECO:0000256" key="2">
    <source>
        <dbReference type="ARBA" id="ARBA00022553"/>
    </source>
</evidence>
<dbReference type="SUPFAM" id="SSF52777">
    <property type="entry name" value="CoA-dependent acyltransferases"/>
    <property type="match status" value="4"/>
</dbReference>
<comment type="similarity">
    <text evidence="4">Belongs to the NRP synthetase family.</text>
</comment>
<dbReference type="InterPro" id="IPR045851">
    <property type="entry name" value="AMP-bd_C_sf"/>
</dbReference>
<dbReference type="Pfam" id="PF00668">
    <property type="entry name" value="Condensation"/>
    <property type="match status" value="2"/>
</dbReference>
<dbReference type="Gene3D" id="3.40.50.12780">
    <property type="entry name" value="N-terminal domain of ligase-like"/>
    <property type="match status" value="1"/>
</dbReference>
<evidence type="ECO:0000313" key="6">
    <source>
        <dbReference type="EMBL" id="EEP76497.1"/>
    </source>
</evidence>
<dbReference type="PROSITE" id="PS00012">
    <property type="entry name" value="PHOSPHOPANTETHEINE"/>
    <property type="match status" value="2"/>
</dbReference>
<proteinExistence type="inferred from homology"/>
<dbReference type="FunFam" id="3.30.559.30:FF:000003">
    <property type="entry name" value="Nonribosomal peptide synthase SidD"/>
    <property type="match status" value="1"/>
</dbReference>
<dbReference type="GO" id="GO:0031177">
    <property type="term" value="F:phosphopantetheine binding"/>
    <property type="evidence" value="ECO:0007669"/>
    <property type="project" value="InterPro"/>
</dbReference>
<dbReference type="Pfam" id="PF00501">
    <property type="entry name" value="AMP-binding"/>
    <property type="match status" value="1"/>
</dbReference>
<feature type="domain" description="Carrier" evidence="5">
    <location>
        <begin position="1415"/>
        <end position="1491"/>
    </location>
</feature>
<dbReference type="Gene3D" id="3.30.559.30">
    <property type="entry name" value="Nonribosomal peptide synthetase, condensation domain"/>
    <property type="match status" value="2"/>
</dbReference>
<dbReference type="PANTHER" id="PTHR45527">
    <property type="entry name" value="NONRIBOSOMAL PEPTIDE SYNTHETASE"/>
    <property type="match status" value="1"/>
</dbReference>
<sequence>MTGASAGSAPVENGINGGKSGLVAKQLPLLQRPGEEQVDYLLLSWILLSYRGDGSGEDGSFSFEYQPRRIISPPAQPISGFITDIIVEETGQISQALERVRAVRGNHLAFDEELEQREGLSVLFSHAAVSREDSERETLNETFRIRVHLIGEELSVHVALRPALLSCAMAHLAVKTYVEILSSIVSDPNQTVAQAIRVTKSELERIWEWNRTVPPVIDDCAHDIIMENASLYPERPAVVSWDGGLSYREVDRFSTQLASQLLQNNVQIGEPIMLCFEKCMWTVVAVLAVMKAGGALVLTDPSQPEARLQTIATEVNARLLLTSESQAKLGSSVAPDACIIPVGPDTFQNQTEGPLSSISLPKVPGSSTLYIIFTSGSTGKPKGVVISHANYTSGAIPRAKAVGYQAHSRVLDFPSYAFDVSIDCMLCTLANGGCICVPSEDQRVNDLCGAIRSMNVNMAHMTPSVARVLDTDILDSLEVLGLGGEAVSARDAAAFGQRTKVIIAYGPSECTVGCTINNDVGTDRAYTTIGKGVGCATWIVDPADHDRLMPVGAVGELLVEGPIVGEGYLNNPTGTASVFIENPPWLLAGSDRTDGRLGRLYKTGDLVKYDLDGSGSIFFVGRADQQVKLRGQRVELGEIEYHLRCRLPANTTSAVEVITPGGQKENATLVAFIAEQTQDKNEASEETTAFSPELLHVLASMESELAVVLPRYMVPATFIPLKEIPLLVSCKTDRKKLRAIGSAMSRKELASLKITQLEKSKPQTDMEVRLQALWVRILGEATEINANDNFFDAGGDSLKAMKLVAAARSEKLAITVADIFRHPTLSDMATIVKQVDTDALVDIPPFSLLPDGWKRPDARVEVSNLCGVETSLVDDIYPCTPLQEGLMALSAKVSEAYVAQRVVELPSLDIATKLKAAFDTSIVECPILRTRIVQVPRRGLMQVLIKEDIPWNSSHSLERYLQRDREAPMGLGTALARFALVDDQKTGKTHVVLTIHHALYDGWSMPLVVERVNRAYHGLKTQRPAPFKAFIKYLLDMDRAETENYWREQLQGATSLQFPILPEPGYQPQAESLLEHYIPLTKRSASSTSIATAIRGAWAVVASEYTATDDVVFGETLTGRNASVQGIDQIEGPMITTVPIRIHVDKILPVSDFLKEIHNQGISRIPHEHLGLQHIRKLTRDARDACELRTGLVIHPTSEEENVSDREDNPADGFVPAGDLEAASEALKFNSYSLMLVCSLDPRGVLVMASFDSRTVSVPQMNRVLEQFGQIVQKFCTEPSSKVGDAMRLAEKDFAQLSDMSRIGPKSLESGKPTALGQSLANASATWIVHPLNPDHLVPVGAAGELLVEGPFESSLQRIGVPQWLSATGTSTTPRQLYKTNQLAKYQSKGAIIFLEQNNLSSVTQQVRRAPSSPGDMTAKERKLLQLWSRILNMSESEIDIGDSFFDLGGDSIGAMKLVSEARMEGFKLTVAQVFKHRYLRDLAADLQESQPSPKASAEICRPFSLLETPDLEAFLSQTVRPSLHRPSWKIIDVLPARPLQSVAIKGTVQLPRYSARYELFYFDSQVDETRLFQSCRELVAHNEILRTVFSELNGQYYGIVLEEIDVEIEIYDIERNIETFSHNLCNLDVETKMPLGSSFVKFLFVRCEDGRSCLILRISHAQYDEICLPILLQQMSALYEGKPVPRALPFSSYVRHVIKENIPQSIQYWKNLLKGSSLTVLRPDIPLESKAHAAVYRTFDISTRPKDITVATIPTAVWALCLAKRLSLRDVTFGEVVSGRNIDFPNSDVVMGPCWQYIPVRVKFERGWTGLELLKFVQHQHIASTRFEGIGLPEIVKDCTDWPSTADWFDSVVHQDVAHVESLGFLSATSRMETVYPHAEPLREWKIQAFLKDNQLSIEIVTFESWLGSANSLLDDIAKLMSQLLAEPHSRIFDD</sequence>
<dbReference type="FunFam" id="1.10.1200.10:FF:000005">
    <property type="entry name" value="Nonribosomal peptide synthetase 1"/>
    <property type="match status" value="2"/>
</dbReference>
<evidence type="ECO:0000256" key="3">
    <source>
        <dbReference type="ARBA" id="ARBA00022598"/>
    </source>
</evidence>